<dbReference type="Proteomes" id="UP000001745">
    <property type="component" value="Unassembled WGS sequence"/>
</dbReference>
<evidence type="ECO:0000256" key="1">
    <source>
        <dbReference type="ARBA" id="ARBA00006484"/>
    </source>
</evidence>
<organism evidence="3 4">
    <name type="scientific">Talaromyces stipitatus (strain ATCC 10500 / CBS 375.48 / QM 6759 / NRRL 1006)</name>
    <name type="common">Penicillium stipitatum</name>
    <dbReference type="NCBI Taxonomy" id="441959"/>
    <lineage>
        <taxon>Eukaryota</taxon>
        <taxon>Fungi</taxon>
        <taxon>Dikarya</taxon>
        <taxon>Ascomycota</taxon>
        <taxon>Pezizomycotina</taxon>
        <taxon>Eurotiomycetes</taxon>
        <taxon>Eurotiomycetidae</taxon>
        <taxon>Eurotiales</taxon>
        <taxon>Trichocomaceae</taxon>
        <taxon>Talaromyces</taxon>
        <taxon>Talaromyces sect. Talaromyces</taxon>
    </lineage>
</organism>
<dbReference type="InterPro" id="IPR036291">
    <property type="entry name" value="NAD(P)-bd_dom_sf"/>
</dbReference>
<dbReference type="GeneID" id="8105169"/>
<dbReference type="PhylomeDB" id="B8LZ14"/>
<dbReference type="PANTHER" id="PTHR42760">
    <property type="entry name" value="SHORT-CHAIN DEHYDROGENASES/REDUCTASES FAMILY MEMBER"/>
    <property type="match status" value="1"/>
</dbReference>
<dbReference type="InParanoid" id="B8LZ14"/>
<gene>
    <name evidence="3" type="ORF">TSTA_082910</name>
</gene>
<dbReference type="OMA" id="FTNTFAM"/>
<keyword evidence="4" id="KW-1185">Reference proteome</keyword>
<dbReference type="RefSeq" id="XP_002478021.1">
    <property type="nucleotide sequence ID" value="XM_002477976.1"/>
</dbReference>
<dbReference type="Pfam" id="PF13561">
    <property type="entry name" value="adh_short_C2"/>
    <property type="match status" value="1"/>
</dbReference>
<evidence type="ECO:0000313" key="3">
    <source>
        <dbReference type="EMBL" id="EED21058.1"/>
    </source>
</evidence>
<dbReference type="EMBL" id="EQ962653">
    <property type="protein sequence ID" value="EED21058.1"/>
    <property type="molecule type" value="Genomic_DNA"/>
</dbReference>
<name>B8LZ14_TALSN</name>
<dbReference type="InterPro" id="IPR002347">
    <property type="entry name" value="SDR_fam"/>
</dbReference>
<dbReference type="GO" id="GO:0016616">
    <property type="term" value="F:oxidoreductase activity, acting on the CH-OH group of donors, NAD or NADP as acceptor"/>
    <property type="evidence" value="ECO:0007669"/>
    <property type="project" value="TreeGrafter"/>
</dbReference>
<dbReference type="PRINTS" id="PR00081">
    <property type="entry name" value="GDHRDH"/>
</dbReference>
<dbReference type="GO" id="GO:0006633">
    <property type="term" value="P:fatty acid biosynthetic process"/>
    <property type="evidence" value="ECO:0007669"/>
    <property type="project" value="TreeGrafter"/>
</dbReference>
<dbReference type="HOGENOM" id="CLU_010194_47_3_1"/>
<dbReference type="Gene3D" id="3.40.50.720">
    <property type="entry name" value="NAD(P)-binding Rossmann-like Domain"/>
    <property type="match status" value="1"/>
</dbReference>
<dbReference type="SUPFAM" id="SSF51735">
    <property type="entry name" value="NAD(P)-binding Rossmann-fold domains"/>
    <property type="match status" value="1"/>
</dbReference>
<dbReference type="VEuPathDB" id="FungiDB:TSTA_082910"/>
<evidence type="ECO:0000313" key="4">
    <source>
        <dbReference type="Proteomes" id="UP000001745"/>
    </source>
</evidence>
<dbReference type="STRING" id="441959.B8LZ14"/>
<dbReference type="GO" id="GO:0048038">
    <property type="term" value="F:quinone binding"/>
    <property type="evidence" value="ECO:0007669"/>
    <property type="project" value="TreeGrafter"/>
</dbReference>
<proteinExistence type="inferred from homology"/>
<reference evidence="4" key="1">
    <citation type="journal article" date="2015" name="Genome Announc.">
        <title>Genome sequence of the AIDS-associated pathogen Penicillium marneffei (ATCC18224) and its near taxonomic relative Talaromyces stipitatus (ATCC10500).</title>
        <authorList>
            <person name="Nierman W.C."/>
            <person name="Fedorova-Abrams N.D."/>
            <person name="Andrianopoulos A."/>
        </authorList>
    </citation>
    <scope>NUCLEOTIDE SEQUENCE [LARGE SCALE GENOMIC DNA]</scope>
    <source>
        <strain evidence="4">ATCC 10500 / CBS 375.48 / QM 6759 / NRRL 1006</strain>
    </source>
</reference>
<sequence>MTSILFSSYLQGFSKPSPTLDPSGPLQAARAKLHIVLSTKKMIDADVRRIFEVNLIGTFNSYTLAAKQMIAQGPVDAEGSHQWTYKIIGASSIVAFQPYPLASYYSVVKSAIRVFTNTFAMEMAKHKIAVNAYAPGVIDTTMWDEIDDELAEVQRALMGRLGTPDDVAMVVSFLAGPDSAFVNGQTLVVDGGIVMT</sequence>
<evidence type="ECO:0000256" key="2">
    <source>
        <dbReference type="ARBA" id="ARBA00022857"/>
    </source>
</evidence>
<dbReference type="OrthoDB" id="498125at2759"/>
<keyword evidence="2" id="KW-0521">NADP</keyword>
<accession>B8LZ14</accession>
<dbReference type="AlphaFoldDB" id="B8LZ14"/>
<dbReference type="eggNOG" id="KOG0725">
    <property type="taxonomic scope" value="Eukaryota"/>
</dbReference>
<dbReference type="PANTHER" id="PTHR42760:SF121">
    <property type="entry name" value="3-OXOACYL-(ACYL-CARRIER-PROTEIN) REDUCTASE"/>
    <property type="match status" value="1"/>
</dbReference>
<comment type="similarity">
    <text evidence="1">Belongs to the short-chain dehydrogenases/reductases (SDR) family.</text>
</comment>
<protein>
    <submittedName>
        <fullName evidence="3">Short chain type dehydrogenase, putative</fullName>
    </submittedName>
</protein>